<name>A0A1D6PU14_MAIZE</name>
<protein>
    <submittedName>
        <fullName evidence="1">Uncharacterized protein</fullName>
    </submittedName>
</protein>
<dbReference type="EMBL" id="CM000780">
    <property type="protein sequence ID" value="AQK50114.1"/>
    <property type="molecule type" value="Genomic_DNA"/>
</dbReference>
<dbReference type="EMBL" id="CM000780">
    <property type="protein sequence ID" value="AQK50113.1"/>
    <property type="molecule type" value="Genomic_DNA"/>
</dbReference>
<gene>
    <name evidence="1" type="ORF">ZEAMMB73_Zm00001d049362</name>
</gene>
<proteinExistence type="predicted"/>
<evidence type="ECO:0000313" key="1">
    <source>
        <dbReference type="EMBL" id="AQK50113.1"/>
    </source>
</evidence>
<organism evidence="1">
    <name type="scientific">Zea mays</name>
    <name type="common">Maize</name>
    <dbReference type="NCBI Taxonomy" id="4577"/>
    <lineage>
        <taxon>Eukaryota</taxon>
        <taxon>Viridiplantae</taxon>
        <taxon>Streptophyta</taxon>
        <taxon>Embryophyta</taxon>
        <taxon>Tracheophyta</taxon>
        <taxon>Spermatophyta</taxon>
        <taxon>Magnoliopsida</taxon>
        <taxon>Liliopsida</taxon>
        <taxon>Poales</taxon>
        <taxon>Poaceae</taxon>
        <taxon>PACMAD clade</taxon>
        <taxon>Panicoideae</taxon>
        <taxon>Andropogonodae</taxon>
        <taxon>Andropogoneae</taxon>
        <taxon>Tripsacinae</taxon>
        <taxon>Zea</taxon>
    </lineage>
</organism>
<reference evidence="1" key="1">
    <citation type="submission" date="2015-12" db="EMBL/GenBank/DDBJ databases">
        <title>Update maize B73 reference genome by single molecule sequencing technologies.</title>
        <authorList>
            <consortium name="Maize Genome Sequencing Project"/>
            <person name="Ware D."/>
        </authorList>
    </citation>
    <scope>NUCLEOTIDE SEQUENCE</scope>
    <source>
        <tissue evidence="1">Seedling</tissue>
    </source>
</reference>
<sequence length="12" mass="1437">MGHQHCQHSRLC</sequence>
<accession>A0A1D6PU14</accession>